<reference evidence="18" key="1">
    <citation type="submission" date="2025-08" db="UniProtKB">
        <authorList>
            <consortium name="RefSeq"/>
        </authorList>
    </citation>
    <scope>IDENTIFICATION</scope>
    <source>
        <tissue evidence="18">Gonads</tissue>
    </source>
</reference>
<evidence type="ECO:0000256" key="9">
    <source>
        <dbReference type="ARBA" id="ARBA00023180"/>
    </source>
</evidence>
<evidence type="ECO:0000259" key="15">
    <source>
        <dbReference type="Pfam" id="PF02836"/>
    </source>
</evidence>
<dbReference type="InParanoid" id="A0A6J2X7P6"/>
<evidence type="ECO:0000256" key="12">
    <source>
        <dbReference type="RuleBase" id="RU361154"/>
    </source>
</evidence>
<dbReference type="InterPro" id="IPR006101">
    <property type="entry name" value="Glyco_hydro_2"/>
</dbReference>
<dbReference type="EC" id="3.2.1.31" evidence="5 12"/>
<dbReference type="GO" id="GO:0005764">
    <property type="term" value="C:lysosome"/>
    <property type="evidence" value="ECO:0007669"/>
    <property type="project" value="UniProtKB-SubCell"/>
</dbReference>
<keyword evidence="8 12" id="KW-0378">Hydrolase</keyword>
<feature type="domain" description="Glycoside hydrolase family 2 catalytic" evidence="15">
    <location>
        <begin position="304"/>
        <end position="599"/>
    </location>
</feature>
<organism evidence="17 18">
    <name type="scientific">Sitophilus oryzae</name>
    <name type="common">Rice weevil</name>
    <name type="synonym">Curculio oryzae</name>
    <dbReference type="NCBI Taxonomy" id="7048"/>
    <lineage>
        <taxon>Eukaryota</taxon>
        <taxon>Metazoa</taxon>
        <taxon>Ecdysozoa</taxon>
        <taxon>Arthropoda</taxon>
        <taxon>Hexapoda</taxon>
        <taxon>Insecta</taxon>
        <taxon>Pterygota</taxon>
        <taxon>Neoptera</taxon>
        <taxon>Endopterygota</taxon>
        <taxon>Coleoptera</taxon>
        <taxon>Polyphaga</taxon>
        <taxon>Cucujiformia</taxon>
        <taxon>Curculionidae</taxon>
        <taxon>Dryophthorinae</taxon>
        <taxon>Sitophilus</taxon>
    </lineage>
</organism>
<dbReference type="PANTHER" id="PTHR10066:SF67">
    <property type="entry name" value="BETA-GLUCURONIDASE"/>
    <property type="match status" value="1"/>
</dbReference>
<dbReference type="InterPro" id="IPR023232">
    <property type="entry name" value="Glyco_hydro_2_AS"/>
</dbReference>
<keyword evidence="11 12" id="KW-0326">Glycosidase</keyword>
<protein>
    <recommendedName>
        <fullName evidence="6 12">Beta-glucuronidase</fullName>
        <ecNumber evidence="5 12">3.2.1.31</ecNumber>
    </recommendedName>
</protein>
<evidence type="ECO:0000256" key="6">
    <source>
        <dbReference type="ARBA" id="ARBA00016205"/>
    </source>
</evidence>
<dbReference type="InterPro" id="IPR006103">
    <property type="entry name" value="Glyco_hydro_2_cat"/>
</dbReference>
<evidence type="ECO:0000313" key="17">
    <source>
        <dbReference type="Proteomes" id="UP000504635"/>
    </source>
</evidence>
<feature type="chain" id="PRO_5027000109" description="Beta-glucuronidase" evidence="13">
    <location>
        <begin position="20"/>
        <end position="627"/>
    </location>
</feature>
<dbReference type="Gene3D" id="2.60.40.10">
    <property type="entry name" value="Immunoglobulins"/>
    <property type="match status" value="1"/>
</dbReference>
<gene>
    <name evidence="18" type="primary">LOC115875861</name>
</gene>
<evidence type="ECO:0000256" key="2">
    <source>
        <dbReference type="ARBA" id="ARBA00004371"/>
    </source>
</evidence>
<dbReference type="SUPFAM" id="SSF49303">
    <property type="entry name" value="beta-Galactosidase/glucuronidase domain"/>
    <property type="match status" value="1"/>
</dbReference>
<feature type="domain" description="Glycosyl hydrolases family 2 sugar binding" evidence="16">
    <location>
        <begin position="75"/>
        <end position="195"/>
    </location>
</feature>
<feature type="domain" description="Glycoside hydrolase family 2 immunoglobulin-like beta-sandwich" evidence="14">
    <location>
        <begin position="200"/>
        <end position="298"/>
    </location>
</feature>
<dbReference type="InterPro" id="IPR036156">
    <property type="entry name" value="Beta-gal/glucu_dom_sf"/>
</dbReference>
<dbReference type="FunFam" id="3.20.20.80:FF:000029">
    <property type="entry name" value="Beta-glucuronidase"/>
    <property type="match status" value="1"/>
</dbReference>
<evidence type="ECO:0000259" key="14">
    <source>
        <dbReference type="Pfam" id="PF00703"/>
    </source>
</evidence>
<comment type="subcellular location">
    <subcellularLocation>
        <location evidence="2">Lysosome</location>
    </subcellularLocation>
</comment>
<dbReference type="GO" id="GO:0005615">
    <property type="term" value="C:extracellular space"/>
    <property type="evidence" value="ECO:0007669"/>
    <property type="project" value="TreeGrafter"/>
</dbReference>
<dbReference type="InterPro" id="IPR006102">
    <property type="entry name" value="Ig-like_GH2"/>
</dbReference>
<keyword evidence="9" id="KW-0325">Glycoprotein</keyword>
<comment type="function">
    <text evidence="1 12">Plays an important role in the degradation of dermatan and keratan sulfates.</text>
</comment>
<dbReference type="NCBIfam" id="NF007538">
    <property type="entry name" value="PRK10150.1"/>
    <property type="match status" value="1"/>
</dbReference>
<dbReference type="RefSeq" id="XP_030747258.1">
    <property type="nucleotide sequence ID" value="XM_030891398.1"/>
</dbReference>
<evidence type="ECO:0000256" key="11">
    <source>
        <dbReference type="ARBA" id="ARBA00023295"/>
    </source>
</evidence>
<proteinExistence type="inferred from homology"/>
<dbReference type="FunFam" id="2.60.40.10:FF:000628">
    <property type="entry name" value="Beta-glucuronidase"/>
    <property type="match status" value="1"/>
</dbReference>
<evidence type="ECO:0000256" key="3">
    <source>
        <dbReference type="ARBA" id="ARBA00007401"/>
    </source>
</evidence>
<dbReference type="GO" id="GO:0030246">
    <property type="term" value="F:carbohydrate binding"/>
    <property type="evidence" value="ECO:0007669"/>
    <property type="project" value="TreeGrafter"/>
</dbReference>
<comment type="similarity">
    <text evidence="3 12">Belongs to the glycosyl hydrolase 2 family.</text>
</comment>
<dbReference type="Pfam" id="PF02836">
    <property type="entry name" value="Glyco_hydro_2_C"/>
    <property type="match status" value="1"/>
</dbReference>
<name>A0A6J2X7P6_SITOR</name>
<dbReference type="OrthoDB" id="408532at2759"/>
<dbReference type="GO" id="GO:0005975">
    <property type="term" value="P:carbohydrate metabolic process"/>
    <property type="evidence" value="ECO:0007669"/>
    <property type="project" value="InterPro"/>
</dbReference>
<dbReference type="PRINTS" id="PR00132">
    <property type="entry name" value="GLHYDRLASE2"/>
</dbReference>
<keyword evidence="17" id="KW-1185">Reference proteome</keyword>
<feature type="signal peptide" evidence="13">
    <location>
        <begin position="1"/>
        <end position="19"/>
    </location>
</feature>
<keyword evidence="7 13" id="KW-0732">Signal</keyword>
<comment type="catalytic activity">
    <reaction evidence="12">
        <text>a beta-D-glucuronoside + H2O = D-glucuronate + an alcohol</text>
        <dbReference type="Rhea" id="RHEA:17633"/>
        <dbReference type="ChEBI" id="CHEBI:15377"/>
        <dbReference type="ChEBI" id="CHEBI:30879"/>
        <dbReference type="ChEBI" id="CHEBI:58720"/>
        <dbReference type="ChEBI" id="CHEBI:83411"/>
        <dbReference type="EC" id="3.2.1.31"/>
    </reaction>
</comment>
<keyword evidence="10 12" id="KW-0458">Lysosome</keyword>
<evidence type="ECO:0000256" key="7">
    <source>
        <dbReference type="ARBA" id="ARBA00022729"/>
    </source>
</evidence>
<comment type="activity regulation">
    <text evidence="12">Inhibited by L-aspartic acid.</text>
</comment>
<dbReference type="FunFam" id="2.60.120.260:FF:000027">
    <property type="entry name" value="Beta-glucuronidase"/>
    <property type="match status" value="1"/>
</dbReference>
<evidence type="ECO:0000256" key="13">
    <source>
        <dbReference type="SAM" id="SignalP"/>
    </source>
</evidence>
<accession>A0A6J2X7P6</accession>
<dbReference type="Proteomes" id="UP000504635">
    <property type="component" value="Unplaced"/>
</dbReference>
<dbReference type="AlphaFoldDB" id="A0A6J2X7P6"/>
<evidence type="ECO:0000256" key="8">
    <source>
        <dbReference type="ARBA" id="ARBA00022801"/>
    </source>
</evidence>
<evidence type="ECO:0000259" key="16">
    <source>
        <dbReference type="Pfam" id="PF02837"/>
    </source>
</evidence>
<dbReference type="SUPFAM" id="SSF51445">
    <property type="entry name" value="(Trans)glycosidases"/>
    <property type="match status" value="1"/>
</dbReference>
<dbReference type="GeneID" id="115875861"/>
<evidence type="ECO:0000256" key="5">
    <source>
        <dbReference type="ARBA" id="ARBA00012761"/>
    </source>
</evidence>
<evidence type="ECO:0000256" key="1">
    <source>
        <dbReference type="ARBA" id="ARBA00003025"/>
    </source>
</evidence>
<dbReference type="GO" id="GO:0019391">
    <property type="term" value="P:glucuronoside catabolic process"/>
    <property type="evidence" value="ECO:0007669"/>
    <property type="project" value="TreeGrafter"/>
</dbReference>
<comment type="subunit">
    <text evidence="4 12">Homotetramer.</text>
</comment>
<dbReference type="InterPro" id="IPR017853">
    <property type="entry name" value="GH"/>
</dbReference>
<dbReference type="SUPFAM" id="SSF49785">
    <property type="entry name" value="Galactose-binding domain-like"/>
    <property type="match status" value="1"/>
</dbReference>
<dbReference type="InterPro" id="IPR008979">
    <property type="entry name" value="Galactose-bd-like_sf"/>
</dbReference>
<evidence type="ECO:0000256" key="10">
    <source>
        <dbReference type="ARBA" id="ARBA00023228"/>
    </source>
</evidence>
<dbReference type="GO" id="GO:0004566">
    <property type="term" value="F:beta-glucuronidase activity"/>
    <property type="evidence" value="ECO:0007669"/>
    <property type="project" value="UniProtKB-EC"/>
</dbReference>
<dbReference type="InterPro" id="IPR006104">
    <property type="entry name" value="Glyco_hydro_2_N"/>
</dbReference>
<evidence type="ECO:0000256" key="4">
    <source>
        <dbReference type="ARBA" id="ARBA00011881"/>
    </source>
</evidence>
<dbReference type="Gene3D" id="3.20.20.80">
    <property type="entry name" value="Glycosidases"/>
    <property type="match status" value="1"/>
</dbReference>
<dbReference type="InterPro" id="IPR013783">
    <property type="entry name" value="Ig-like_fold"/>
</dbReference>
<dbReference type="PANTHER" id="PTHR10066">
    <property type="entry name" value="BETA-GLUCURONIDASE"/>
    <property type="match status" value="1"/>
</dbReference>
<dbReference type="Pfam" id="PF00703">
    <property type="entry name" value="Glyco_hydro_2"/>
    <property type="match status" value="1"/>
</dbReference>
<dbReference type="PROSITE" id="PS00719">
    <property type="entry name" value="GLYCOSYL_HYDROL_F2_1"/>
    <property type="match status" value="1"/>
</dbReference>
<dbReference type="InterPro" id="IPR023230">
    <property type="entry name" value="Glyco_hydro_2_CS"/>
</dbReference>
<sequence length="627" mass="71440">MRKILVIFTLGTVLHISNGGILPPQASSVRELLSLDGLWHFTTESKFLSNIEDANDLELNLMPVPSSYNDISTQLSLRDHVGSVWYQRKFFVPSSWESKKVWIRFGSVCYNASVVINDVVVLTHQIGHLPFAGEITSAVKYGEENVITVEVNNILTSSTVPQGEVTTLVSGRVKQTYTFDFFNYAGIDRPVVLYTSSGSYVDDILVKTDIVDQSGYVTYNISVANDDSSISQEISVLDKSGSVVASSSNRTDTLEIPNATLWWPYLMDANPGYLYKLQVNLFQNDNLIDTYSQPFGIRKLTYDNDTFTINGKNIYIKGFGRHEDSDIRGKGLDLPLIIRDHNLIKWIGANCYRTSHYPYAEEIMDLADQLGIMIIDEVPAVNTENFNNGLLENHKKSLNELYSRDKNRPSVVIWSIANEPRSSSDGADIYYKKVSDHMKSLDRSRPITIANLYDVDEDKSEQFVDIVGFNRYEAWYSNVGELDGIYTRLIEDTTAFRKKHNKPVLMTEYGADSVEGLTILPSYIWSEEFQNDVMAQYFRAFDKMRSEGWFVGEMIWNFADFKTDQDIRRVGGNRKGVFTRNRQPKAAAFLLRKRYWALANKLDNATLPDDLDRYVIDNTEENLHNEL</sequence>
<dbReference type="PROSITE" id="PS00608">
    <property type="entry name" value="GLYCOSYL_HYDROL_F2_2"/>
    <property type="match status" value="1"/>
</dbReference>
<evidence type="ECO:0000313" key="18">
    <source>
        <dbReference type="RefSeq" id="XP_030747258.1"/>
    </source>
</evidence>
<dbReference type="Pfam" id="PF02837">
    <property type="entry name" value="Glyco_hydro_2_N"/>
    <property type="match status" value="1"/>
</dbReference>
<dbReference type="Gene3D" id="2.60.120.260">
    <property type="entry name" value="Galactose-binding domain-like"/>
    <property type="match status" value="1"/>
</dbReference>